<dbReference type="SUPFAM" id="SSF53300">
    <property type="entry name" value="vWA-like"/>
    <property type="match status" value="1"/>
</dbReference>
<reference evidence="3" key="1">
    <citation type="journal article" date="2015" name="Nature">
        <title>Complex archaea that bridge the gap between prokaryotes and eukaryotes.</title>
        <authorList>
            <person name="Spang A."/>
            <person name="Saw J.H."/>
            <person name="Jorgensen S.L."/>
            <person name="Zaremba-Niedzwiedzka K."/>
            <person name="Martijn J."/>
            <person name="Lind A.E."/>
            <person name="van Eijk R."/>
            <person name="Schleper C."/>
            <person name="Guy L."/>
            <person name="Ettema T.J."/>
        </authorList>
    </citation>
    <scope>NUCLEOTIDE SEQUENCE</scope>
</reference>
<proteinExistence type="predicted"/>
<accession>A0A0F9YG49</accession>
<comment type="caution">
    <text evidence="3">The sequence shown here is derived from an EMBL/GenBank/DDBJ whole genome shotgun (WGS) entry which is preliminary data.</text>
</comment>
<feature type="region of interest" description="Disordered" evidence="1">
    <location>
        <begin position="1"/>
        <end position="20"/>
    </location>
</feature>
<dbReference type="InterPro" id="IPR002881">
    <property type="entry name" value="DUF58"/>
</dbReference>
<dbReference type="InterPro" id="IPR036465">
    <property type="entry name" value="vWFA_dom_sf"/>
</dbReference>
<dbReference type="PANTHER" id="PTHR33608:SF7">
    <property type="entry name" value="DUF58 DOMAIN-CONTAINING PROTEIN"/>
    <property type="match status" value="1"/>
</dbReference>
<sequence length="323" mass="36012">MSAREQESSAALPAGQGGADGDSGVLGKFLRLEELRWLRDLFFASRRIVEGQYAGRHCSSMRGHSVEFSDYRQYMPGDELGDIDWKIFGRSDRLFIKLFEQQSDMTVNLMVDGSASMTYAGHQGKGHSKFDHACRMAAAIGFLTAKQQDKVSFCLAQNGLSSFLPARGDLRHFVQLLRTMEAVRPGGKADLADALHQLASMINRRGVLIVFTDLLEDDLSAVFDALSIFMHRGGEVIIFHVLHAEEMRLPDVADAMFIDSEDGGRIRLNVTDIRSAYDEKLQHFLARCSAGCRGRGMDYNLVPTSQHYTEALSEYLFKRASIA</sequence>
<organism evidence="3">
    <name type="scientific">marine sediment metagenome</name>
    <dbReference type="NCBI Taxonomy" id="412755"/>
    <lineage>
        <taxon>unclassified sequences</taxon>
        <taxon>metagenomes</taxon>
        <taxon>ecological metagenomes</taxon>
    </lineage>
</organism>
<dbReference type="PANTHER" id="PTHR33608">
    <property type="entry name" value="BLL2464 PROTEIN"/>
    <property type="match status" value="1"/>
</dbReference>
<feature type="domain" description="DUF58" evidence="2">
    <location>
        <begin position="70"/>
        <end position="280"/>
    </location>
</feature>
<dbReference type="Gene3D" id="3.40.50.410">
    <property type="entry name" value="von Willebrand factor, type A domain"/>
    <property type="match status" value="1"/>
</dbReference>
<dbReference type="Pfam" id="PF01882">
    <property type="entry name" value="DUF58"/>
    <property type="match status" value="1"/>
</dbReference>
<protein>
    <recommendedName>
        <fullName evidence="2">DUF58 domain-containing protein</fullName>
    </recommendedName>
</protein>
<evidence type="ECO:0000259" key="2">
    <source>
        <dbReference type="Pfam" id="PF01882"/>
    </source>
</evidence>
<gene>
    <name evidence="3" type="ORF">LCGC14_0016530</name>
</gene>
<evidence type="ECO:0000256" key="1">
    <source>
        <dbReference type="SAM" id="MobiDB-lite"/>
    </source>
</evidence>
<dbReference type="EMBL" id="LAZR01000003">
    <property type="protein sequence ID" value="KKO11177.1"/>
    <property type="molecule type" value="Genomic_DNA"/>
</dbReference>
<dbReference type="AlphaFoldDB" id="A0A0F9YG49"/>
<name>A0A0F9YG49_9ZZZZ</name>
<evidence type="ECO:0000313" key="3">
    <source>
        <dbReference type="EMBL" id="KKO11177.1"/>
    </source>
</evidence>